<dbReference type="EMBL" id="JAAIKR010000004">
    <property type="protein sequence ID" value="MBR9727495.1"/>
    <property type="molecule type" value="Genomic_DNA"/>
</dbReference>
<name>A0ABS5I270_9GAMM</name>
<dbReference type="InterPro" id="IPR059220">
    <property type="entry name" value="AbiEi"/>
</dbReference>
<keyword evidence="2" id="KW-1185">Reference proteome</keyword>
<dbReference type="NCBIfam" id="NF047376">
    <property type="entry name" value="TAA_AbiEi"/>
    <property type="match status" value="1"/>
</dbReference>
<comment type="caution">
    <text evidence="1">The sequence shown here is derived from an EMBL/GenBank/DDBJ whole genome shotgun (WGS) entry which is preliminary data.</text>
</comment>
<sequence>MSLLKAFSDKMVFAKKHGHSGLFTMHDLSLMLNVKLDANFRNRISRACKSGVLERVANGIYVSPYALPDSTGVLEKLAMLLRWDHFNYISLESELSYQGIISQTMFNYLTVMTTGRSATFETMYGTIEFVHTKKNLDNIHDSLYYDHGNGMFRANRKRATSDLRKVGRNLDMIN</sequence>
<evidence type="ECO:0000313" key="2">
    <source>
        <dbReference type="Proteomes" id="UP000811844"/>
    </source>
</evidence>
<evidence type="ECO:0000313" key="1">
    <source>
        <dbReference type="EMBL" id="MBR9727495.1"/>
    </source>
</evidence>
<reference evidence="1 2" key="1">
    <citation type="submission" date="2020-02" db="EMBL/GenBank/DDBJ databases">
        <title>Shewanella WXL01 sp. nov., a marine bacterium isolated from green algae in Luhuitou Fringing Reef (Northern South China Sea).</title>
        <authorList>
            <person name="Wang X."/>
        </authorList>
    </citation>
    <scope>NUCLEOTIDE SEQUENCE [LARGE SCALE GENOMIC DNA]</scope>
    <source>
        <strain evidence="1 2">MCCC 1A01895</strain>
    </source>
</reference>
<organism evidence="1 2">
    <name type="scientific">Shewanella intestini</name>
    <dbReference type="NCBI Taxonomy" id="2017544"/>
    <lineage>
        <taxon>Bacteria</taxon>
        <taxon>Pseudomonadati</taxon>
        <taxon>Pseudomonadota</taxon>
        <taxon>Gammaproteobacteria</taxon>
        <taxon>Alteromonadales</taxon>
        <taxon>Shewanellaceae</taxon>
        <taxon>Shewanella</taxon>
    </lineage>
</organism>
<accession>A0ABS5I270</accession>
<protein>
    <submittedName>
        <fullName evidence="1">Type IV toxin-antitoxin system AbiEi family antitoxin domain-containing protein</fullName>
    </submittedName>
</protein>
<gene>
    <name evidence="1" type="ORF">G3R48_05790</name>
</gene>
<dbReference type="RefSeq" id="WP_153662007.1">
    <property type="nucleotide sequence ID" value="NZ_JAAIKR010000004.1"/>
</dbReference>
<dbReference type="Proteomes" id="UP000811844">
    <property type="component" value="Unassembled WGS sequence"/>
</dbReference>
<proteinExistence type="predicted"/>